<evidence type="ECO:0000259" key="1">
    <source>
        <dbReference type="Pfam" id="PF07883"/>
    </source>
</evidence>
<organism evidence="2 3">
    <name type="scientific">Lacibacter sediminis</name>
    <dbReference type="NCBI Taxonomy" id="2760713"/>
    <lineage>
        <taxon>Bacteria</taxon>
        <taxon>Pseudomonadati</taxon>
        <taxon>Bacteroidota</taxon>
        <taxon>Chitinophagia</taxon>
        <taxon>Chitinophagales</taxon>
        <taxon>Chitinophagaceae</taxon>
        <taxon>Lacibacter</taxon>
    </lineage>
</organism>
<accession>A0A7G5XEB8</accession>
<dbReference type="InterPro" id="IPR052535">
    <property type="entry name" value="Bacilysin_H2HPP_isomerase"/>
</dbReference>
<gene>
    <name evidence="2" type="ORF">H4075_17330</name>
</gene>
<dbReference type="KEGG" id="lacs:H4075_17330"/>
<feature type="domain" description="Cupin type-2" evidence="1">
    <location>
        <begin position="37"/>
        <end position="98"/>
    </location>
</feature>
<sequence>MYFHHLNSISSKEMFPGYNGKFIHTGTSTIAFWDITANSPIPEHSHVHEQIMHVVEGEFELTVDGKKEVLTAGAVVTIPGNIKHGGKALSNCKVIDVFMPEREDYK</sequence>
<dbReference type="SUPFAM" id="SSF51182">
    <property type="entry name" value="RmlC-like cupins"/>
    <property type="match status" value="1"/>
</dbReference>
<dbReference type="Gene3D" id="2.60.120.10">
    <property type="entry name" value="Jelly Rolls"/>
    <property type="match status" value="1"/>
</dbReference>
<dbReference type="Proteomes" id="UP000515344">
    <property type="component" value="Chromosome"/>
</dbReference>
<dbReference type="EMBL" id="CP060007">
    <property type="protein sequence ID" value="QNA43821.1"/>
    <property type="molecule type" value="Genomic_DNA"/>
</dbReference>
<dbReference type="CDD" id="cd02238">
    <property type="entry name" value="cupin_KdgF"/>
    <property type="match status" value="1"/>
</dbReference>
<dbReference type="PANTHER" id="PTHR40112">
    <property type="entry name" value="H2HPP ISOMERASE"/>
    <property type="match status" value="1"/>
</dbReference>
<reference evidence="3" key="1">
    <citation type="submission" date="2020-08" db="EMBL/GenBank/DDBJ databases">
        <title>Lacibacter sp. S13-6-6 genome sequencing.</title>
        <authorList>
            <person name="Jin L."/>
        </authorList>
    </citation>
    <scope>NUCLEOTIDE SEQUENCE [LARGE SCALE GENOMIC DNA]</scope>
    <source>
        <strain evidence="3">S13-6-6</strain>
    </source>
</reference>
<dbReference type="Pfam" id="PF07883">
    <property type="entry name" value="Cupin_2"/>
    <property type="match status" value="1"/>
</dbReference>
<dbReference type="PANTHER" id="PTHR40112:SF1">
    <property type="entry name" value="H2HPP ISOMERASE"/>
    <property type="match status" value="1"/>
</dbReference>
<evidence type="ECO:0000313" key="2">
    <source>
        <dbReference type="EMBL" id="QNA43821.1"/>
    </source>
</evidence>
<dbReference type="InterPro" id="IPR013096">
    <property type="entry name" value="Cupin_2"/>
</dbReference>
<dbReference type="AlphaFoldDB" id="A0A7G5XEB8"/>
<keyword evidence="3" id="KW-1185">Reference proteome</keyword>
<evidence type="ECO:0000313" key="3">
    <source>
        <dbReference type="Proteomes" id="UP000515344"/>
    </source>
</evidence>
<dbReference type="RefSeq" id="WP_182802083.1">
    <property type="nucleotide sequence ID" value="NZ_CP060007.1"/>
</dbReference>
<dbReference type="InterPro" id="IPR014710">
    <property type="entry name" value="RmlC-like_jellyroll"/>
</dbReference>
<name>A0A7G5XEB8_9BACT</name>
<protein>
    <submittedName>
        <fullName evidence="2">Cupin domain-containing protein</fullName>
    </submittedName>
</protein>
<proteinExistence type="predicted"/>
<dbReference type="InterPro" id="IPR011051">
    <property type="entry name" value="RmlC_Cupin_sf"/>
</dbReference>